<accession>A0AAQ3MTK2</accession>
<sequence>MGGICSRSWKGTVDGVAVDNALSGSSRHANGHANSEAGMAYQSIGPPRTIDSNSNALPDDDNLDKHQRESFSFTGLENVSYGSMADDINDGIPRLSRALSHKSKSKQAAVKLSYLSHFLFFILLGWISLFCIWKFL</sequence>
<feature type="region of interest" description="Disordered" evidence="1">
    <location>
        <begin position="26"/>
        <end position="65"/>
    </location>
</feature>
<dbReference type="Proteomes" id="UP001374535">
    <property type="component" value="Chromosome 9"/>
</dbReference>
<evidence type="ECO:0000313" key="4">
    <source>
        <dbReference type="Proteomes" id="UP001374535"/>
    </source>
</evidence>
<gene>
    <name evidence="3" type="ORF">V8G54_029056</name>
</gene>
<dbReference type="AlphaFoldDB" id="A0AAQ3MTK2"/>
<keyword evidence="4" id="KW-1185">Reference proteome</keyword>
<evidence type="ECO:0000256" key="1">
    <source>
        <dbReference type="SAM" id="MobiDB-lite"/>
    </source>
</evidence>
<organism evidence="3 4">
    <name type="scientific">Vigna mungo</name>
    <name type="common">Black gram</name>
    <name type="synonym">Phaseolus mungo</name>
    <dbReference type="NCBI Taxonomy" id="3915"/>
    <lineage>
        <taxon>Eukaryota</taxon>
        <taxon>Viridiplantae</taxon>
        <taxon>Streptophyta</taxon>
        <taxon>Embryophyta</taxon>
        <taxon>Tracheophyta</taxon>
        <taxon>Spermatophyta</taxon>
        <taxon>Magnoliopsida</taxon>
        <taxon>eudicotyledons</taxon>
        <taxon>Gunneridae</taxon>
        <taxon>Pentapetalae</taxon>
        <taxon>rosids</taxon>
        <taxon>fabids</taxon>
        <taxon>Fabales</taxon>
        <taxon>Fabaceae</taxon>
        <taxon>Papilionoideae</taxon>
        <taxon>50 kb inversion clade</taxon>
        <taxon>NPAAA clade</taxon>
        <taxon>indigoferoid/millettioid clade</taxon>
        <taxon>Phaseoleae</taxon>
        <taxon>Vigna</taxon>
    </lineage>
</organism>
<dbReference type="EMBL" id="CP144692">
    <property type="protein sequence ID" value="WVY96905.1"/>
    <property type="molecule type" value="Genomic_DNA"/>
</dbReference>
<keyword evidence="2" id="KW-0472">Membrane</keyword>
<name>A0AAQ3MTK2_VIGMU</name>
<evidence type="ECO:0000313" key="3">
    <source>
        <dbReference type="EMBL" id="WVY96905.1"/>
    </source>
</evidence>
<keyword evidence="2" id="KW-1133">Transmembrane helix</keyword>
<evidence type="ECO:0000256" key="2">
    <source>
        <dbReference type="SAM" id="Phobius"/>
    </source>
</evidence>
<feature type="transmembrane region" description="Helical" evidence="2">
    <location>
        <begin position="112"/>
        <end position="135"/>
    </location>
</feature>
<proteinExistence type="predicted"/>
<keyword evidence="2" id="KW-0812">Transmembrane</keyword>
<protein>
    <submittedName>
        <fullName evidence="3">Uncharacterized protein</fullName>
    </submittedName>
</protein>
<reference evidence="3 4" key="1">
    <citation type="journal article" date="2023" name="Life. Sci Alliance">
        <title>Evolutionary insights into 3D genome organization and epigenetic landscape of Vigna mungo.</title>
        <authorList>
            <person name="Junaid A."/>
            <person name="Singh B."/>
            <person name="Bhatia S."/>
        </authorList>
    </citation>
    <scope>NUCLEOTIDE SEQUENCE [LARGE SCALE GENOMIC DNA]</scope>
    <source>
        <strain evidence="3">Urdbean</strain>
    </source>
</reference>